<reference evidence="1 2" key="1">
    <citation type="journal article" date="2023" name="Hortic Res">
        <title>Pangenome of water caltrop reveals structural variations and asymmetric subgenome divergence after allopolyploidization.</title>
        <authorList>
            <person name="Zhang X."/>
            <person name="Chen Y."/>
            <person name="Wang L."/>
            <person name="Yuan Y."/>
            <person name="Fang M."/>
            <person name="Shi L."/>
            <person name="Lu R."/>
            <person name="Comes H.P."/>
            <person name="Ma Y."/>
            <person name="Chen Y."/>
            <person name="Huang G."/>
            <person name="Zhou Y."/>
            <person name="Zheng Z."/>
            <person name="Qiu Y."/>
        </authorList>
    </citation>
    <scope>NUCLEOTIDE SEQUENCE [LARGE SCALE GENOMIC DNA]</scope>
    <source>
        <tissue evidence="1">Roots</tissue>
    </source>
</reference>
<evidence type="ECO:0000313" key="2">
    <source>
        <dbReference type="Proteomes" id="UP001345219"/>
    </source>
</evidence>
<organism evidence="1 2">
    <name type="scientific">Trapa incisa</name>
    <dbReference type="NCBI Taxonomy" id="236973"/>
    <lineage>
        <taxon>Eukaryota</taxon>
        <taxon>Viridiplantae</taxon>
        <taxon>Streptophyta</taxon>
        <taxon>Embryophyta</taxon>
        <taxon>Tracheophyta</taxon>
        <taxon>Spermatophyta</taxon>
        <taxon>Magnoliopsida</taxon>
        <taxon>eudicotyledons</taxon>
        <taxon>Gunneridae</taxon>
        <taxon>Pentapetalae</taxon>
        <taxon>rosids</taxon>
        <taxon>malvids</taxon>
        <taxon>Myrtales</taxon>
        <taxon>Lythraceae</taxon>
        <taxon>Trapa</taxon>
    </lineage>
</organism>
<dbReference type="Proteomes" id="UP001345219">
    <property type="component" value="Chromosome 9"/>
</dbReference>
<evidence type="ECO:0000313" key="1">
    <source>
        <dbReference type="EMBL" id="KAK4744427.1"/>
    </source>
</evidence>
<protein>
    <submittedName>
        <fullName evidence="1">Uncharacterized protein</fullName>
    </submittedName>
</protein>
<name>A0AAN7JI83_9MYRT</name>
<proteinExistence type="predicted"/>
<accession>A0AAN7JI83</accession>
<comment type="caution">
    <text evidence="1">The sequence shown here is derived from an EMBL/GenBank/DDBJ whole genome shotgun (WGS) entry which is preliminary data.</text>
</comment>
<dbReference type="EMBL" id="JAXIOK010000022">
    <property type="protein sequence ID" value="KAK4744427.1"/>
    <property type="molecule type" value="Genomic_DNA"/>
</dbReference>
<gene>
    <name evidence="1" type="ORF">SAY87_010739</name>
</gene>
<sequence>MEAAKAVPFYGMPVDSSDPSCRLIQKISAADMSGSETGGVMVGSRGEPFALTSLYKPVAI</sequence>
<dbReference type="AlphaFoldDB" id="A0AAN7JI83"/>
<keyword evidence="2" id="KW-1185">Reference proteome</keyword>